<evidence type="ECO:0000313" key="2">
    <source>
        <dbReference type="EMBL" id="CAL6080802.1"/>
    </source>
</evidence>
<evidence type="ECO:0000313" key="3">
    <source>
        <dbReference type="Proteomes" id="UP001642409"/>
    </source>
</evidence>
<dbReference type="EMBL" id="CATOUU010000715">
    <property type="protein sequence ID" value="CAI9943377.1"/>
    <property type="molecule type" value="Genomic_DNA"/>
</dbReference>
<dbReference type="EMBL" id="CAXDID020000349">
    <property type="protein sequence ID" value="CAL6080802.1"/>
    <property type="molecule type" value="Genomic_DNA"/>
</dbReference>
<name>A0AA86UA54_9EUKA</name>
<comment type="caution">
    <text evidence="1">The sequence shown here is derived from an EMBL/GenBank/DDBJ whole genome shotgun (WGS) entry which is preliminary data.</text>
</comment>
<organism evidence="1">
    <name type="scientific">Hexamita inflata</name>
    <dbReference type="NCBI Taxonomy" id="28002"/>
    <lineage>
        <taxon>Eukaryota</taxon>
        <taxon>Metamonada</taxon>
        <taxon>Diplomonadida</taxon>
        <taxon>Hexamitidae</taxon>
        <taxon>Hexamitinae</taxon>
        <taxon>Hexamita</taxon>
    </lineage>
</organism>
<protein>
    <submittedName>
        <fullName evidence="2">Hypothetical_protein</fullName>
    </submittedName>
</protein>
<reference evidence="1" key="1">
    <citation type="submission" date="2023-06" db="EMBL/GenBank/DDBJ databases">
        <authorList>
            <person name="Kurt Z."/>
        </authorList>
    </citation>
    <scope>NUCLEOTIDE SEQUENCE</scope>
</reference>
<gene>
    <name evidence="1" type="ORF">HINF_LOCUS31022</name>
    <name evidence="2" type="ORF">HINF_LOCUS60037</name>
</gene>
<keyword evidence="3" id="KW-1185">Reference proteome</keyword>
<dbReference type="AlphaFoldDB" id="A0AA86UA54"/>
<reference evidence="2 3" key="2">
    <citation type="submission" date="2024-07" db="EMBL/GenBank/DDBJ databases">
        <authorList>
            <person name="Akdeniz Z."/>
        </authorList>
    </citation>
    <scope>NUCLEOTIDE SEQUENCE [LARGE SCALE GENOMIC DNA]</scope>
</reference>
<accession>A0AA86UA54</accession>
<evidence type="ECO:0000313" key="1">
    <source>
        <dbReference type="EMBL" id="CAI9943377.1"/>
    </source>
</evidence>
<dbReference type="Proteomes" id="UP001642409">
    <property type="component" value="Unassembled WGS sequence"/>
</dbReference>
<proteinExistence type="predicted"/>
<sequence length="233" mass="27944">MSIQPYSKAIRTFECTFIHLMKSCRSTRIIIQPERIQINNHNSETRRQHRILFHIGTGCYRKLRVCHSSCTRSTSSCLNTASPELFRRTERRTFCRCSDASTRFIECSQLCKRQESILHRSFCTRNCLQFSFLSKNQHIRVRQRRYSNNTELIYYQQERICKGGSFQHRKFQNGPNTHSNNYSWRRSSFYSRLEFKAENIIYNCYQSLFQSLRMHLECLSQTAFEVVNKQLNR</sequence>